<organism evidence="1 2">
    <name type="scientific">Smallanthus sonchifolius</name>
    <dbReference type="NCBI Taxonomy" id="185202"/>
    <lineage>
        <taxon>Eukaryota</taxon>
        <taxon>Viridiplantae</taxon>
        <taxon>Streptophyta</taxon>
        <taxon>Embryophyta</taxon>
        <taxon>Tracheophyta</taxon>
        <taxon>Spermatophyta</taxon>
        <taxon>Magnoliopsida</taxon>
        <taxon>eudicotyledons</taxon>
        <taxon>Gunneridae</taxon>
        <taxon>Pentapetalae</taxon>
        <taxon>asterids</taxon>
        <taxon>campanulids</taxon>
        <taxon>Asterales</taxon>
        <taxon>Asteraceae</taxon>
        <taxon>Asteroideae</taxon>
        <taxon>Heliantheae alliance</taxon>
        <taxon>Millerieae</taxon>
        <taxon>Smallanthus</taxon>
    </lineage>
</organism>
<protein>
    <submittedName>
        <fullName evidence="1">Uncharacterized protein</fullName>
    </submittedName>
</protein>
<accession>A0ACB9DB63</accession>
<reference evidence="1 2" key="2">
    <citation type="journal article" date="2022" name="Mol. Ecol. Resour.">
        <title>The genomes of chicory, endive, great burdock and yacon provide insights into Asteraceae paleo-polyploidization history and plant inulin production.</title>
        <authorList>
            <person name="Fan W."/>
            <person name="Wang S."/>
            <person name="Wang H."/>
            <person name="Wang A."/>
            <person name="Jiang F."/>
            <person name="Liu H."/>
            <person name="Zhao H."/>
            <person name="Xu D."/>
            <person name="Zhang Y."/>
        </authorList>
    </citation>
    <scope>NUCLEOTIDE SEQUENCE [LARGE SCALE GENOMIC DNA]</scope>
    <source>
        <strain evidence="2">cv. Yunnan</strain>
        <tissue evidence="1">Leaves</tissue>
    </source>
</reference>
<reference evidence="2" key="1">
    <citation type="journal article" date="2022" name="Mol. Ecol. Resour.">
        <title>The genomes of chicory, endive, great burdock and yacon provide insights into Asteraceae palaeo-polyploidization history and plant inulin production.</title>
        <authorList>
            <person name="Fan W."/>
            <person name="Wang S."/>
            <person name="Wang H."/>
            <person name="Wang A."/>
            <person name="Jiang F."/>
            <person name="Liu H."/>
            <person name="Zhao H."/>
            <person name="Xu D."/>
            <person name="Zhang Y."/>
        </authorList>
    </citation>
    <scope>NUCLEOTIDE SEQUENCE [LARGE SCALE GENOMIC DNA]</scope>
    <source>
        <strain evidence="2">cv. Yunnan</strain>
    </source>
</reference>
<evidence type="ECO:0000313" key="2">
    <source>
        <dbReference type="Proteomes" id="UP001056120"/>
    </source>
</evidence>
<sequence>MSSATIFSSLRRSRSPTLETFFAPDDLETDVIRLLNTLTSLSSDLISSFSGKPPPFQKQNSKTLLRKIQLLTVLLDSLRDSTSKSASTIILFLKELYFLLQRSKILLDYCSESSKLWLLLQNHSISAHFHDLNREISTLLDVFPMKVLNILSDDGKEHISLLRRQSRNAKLFIDEHDDELRLNFFNMLNEIEMGVIPSVEDFREFFVLKMVISDARTCRNELEFLEEVVMNHEDDIEPSASVVSGFVAMVRYSRFLLFGFEEDEVEIKMGTRLNNLKGFITIPKDFCCPISLELMMDPVIVSTGQTYDRGSISRWIDEGHRSCPKSGQILEHMKLVPNRALRNIIMQWCMADCILYSPPESSDLAAESFTAARASRAAVEANKATVCLLIQELAHGSDCSKAMAAREIRFLVKTCRENRAFVAESGAIPYLKILLFSENVIAQENAVTSLLNLSINDKNKTRIMEENGCLKSIVHVLRFGHTIESRGNAAATLFSLSAVHDYKKKIAGEDGAIEALSGLLRHGTPRGKKDAANALFNLSTHTEIYSQMIEFGAVRALVEALGCVGVAEEAASALALIVRQRSGAEVVGNEEAAVVGLIGMMRWGTPKGKENAVAALLELCRSGGARATEQMLKAPAFTGLLQVLLFTGTKRARRKAASLARVF</sequence>
<dbReference type="EMBL" id="CM042036">
    <property type="protein sequence ID" value="KAI3743720.1"/>
    <property type="molecule type" value="Genomic_DNA"/>
</dbReference>
<proteinExistence type="predicted"/>
<name>A0ACB9DB63_9ASTR</name>
<keyword evidence="2" id="KW-1185">Reference proteome</keyword>
<comment type="caution">
    <text evidence="1">The sequence shown here is derived from an EMBL/GenBank/DDBJ whole genome shotgun (WGS) entry which is preliminary data.</text>
</comment>
<dbReference type="Proteomes" id="UP001056120">
    <property type="component" value="Linkage Group LG19"/>
</dbReference>
<evidence type="ECO:0000313" key="1">
    <source>
        <dbReference type="EMBL" id="KAI3743720.1"/>
    </source>
</evidence>
<gene>
    <name evidence="1" type="ORF">L1987_56785</name>
</gene>